<protein>
    <submittedName>
        <fullName evidence="1">Uncharacterized protein</fullName>
    </submittedName>
</protein>
<dbReference type="EMBL" id="CM056743">
    <property type="protein sequence ID" value="KAJ8672722.1"/>
    <property type="molecule type" value="Genomic_DNA"/>
</dbReference>
<sequence length="273" mass="31406">MVFRVQAVVFLTIVLGTVLGEARWLRGWSTARKLRSLHQDHLLGDELATLLRLGEILADGQVDDYPETMPEKGNDLGADEQVSQAPRRRTRVARRRGHHRKLRHPRARWHPMGHEVEGQEPSYLDLAESMPTTPTRVRGKRHNRLKTWTELDRKSYVDSRPRPSQFDNERMFEVEVREAQNSSLCNYTVVPIPDTTGTRLPRELEHIKCNHVGSKCQDRGTYCCLQTYRNVEVVYGGGSEPRTEILKVYSGCVCSLQIYGTLEPYTPRIEIDD</sequence>
<comment type="caution">
    <text evidence="1">The sequence shown here is derived from an EMBL/GenBank/DDBJ whole genome shotgun (WGS) entry which is preliminary data.</text>
</comment>
<evidence type="ECO:0000313" key="2">
    <source>
        <dbReference type="Proteomes" id="UP001239111"/>
    </source>
</evidence>
<gene>
    <name evidence="1" type="ORF">QAD02_003982</name>
</gene>
<proteinExistence type="predicted"/>
<organism evidence="1 2">
    <name type="scientific">Eretmocerus hayati</name>
    <dbReference type="NCBI Taxonomy" id="131215"/>
    <lineage>
        <taxon>Eukaryota</taxon>
        <taxon>Metazoa</taxon>
        <taxon>Ecdysozoa</taxon>
        <taxon>Arthropoda</taxon>
        <taxon>Hexapoda</taxon>
        <taxon>Insecta</taxon>
        <taxon>Pterygota</taxon>
        <taxon>Neoptera</taxon>
        <taxon>Endopterygota</taxon>
        <taxon>Hymenoptera</taxon>
        <taxon>Apocrita</taxon>
        <taxon>Proctotrupomorpha</taxon>
        <taxon>Chalcidoidea</taxon>
        <taxon>Aphelinidae</taxon>
        <taxon>Aphelininae</taxon>
        <taxon>Eretmocerus</taxon>
    </lineage>
</organism>
<keyword evidence="2" id="KW-1185">Reference proteome</keyword>
<accession>A0ACC2NNP6</accession>
<reference evidence="1" key="1">
    <citation type="submission" date="2023-04" db="EMBL/GenBank/DDBJ databases">
        <title>A chromosome-level genome assembly of the parasitoid wasp Eretmocerus hayati.</title>
        <authorList>
            <person name="Zhong Y."/>
            <person name="Liu S."/>
            <person name="Liu Y."/>
        </authorList>
    </citation>
    <scope>NUCLEOTIDE SEQUENCE</scope>
    <source>
        <strain evidence="1">ZJU_SS_LIU_2023</strain>
    </source>
</reference>
<evidence type="ECO:0000313" key="1">
    <source>
        <dbReference type="EMBL" id="KAJ8672722.1"/>
    </source>
</evidence>
<name>A0ACC2NNP6_9HYME</name>
<dbReference type="Proteomes" id="UP001239111">
    <property type="component" value="Chromosome 3"/>
</dbReference>